<keyword evidence="3" id="KW-0238">DNA-binding</keyword>
<organism evidence="3 4">
    <name type="scientific">Hallerella porci</name>
    <dbReference type="NCBI Taxonomy" id="1945871"/>
    <lineage>
        <taxon>Bacteria</taxon>
        <taxon>Pseudomonadati</taxon>
        <taxon>Fibrobacterota</taxon>
        <taxon>Fibrobacteria</taxon>
        <taxon>Fibrobacterales</taxon>
        <taxon>Fibrobacteraceae</taxon>
        <taxon>Hallerella</taxon>
    </lineage>
</organism>
<protein>
    <submittedName>
        <fullName evidence="3">DNA-binding transcriptional regulator YafY</fullName>
    </submittedName>
</protein>
<dbReference type="InterPro" id="IPR036390">
    <property type="entry name" value="WH_DNA-bd_sf"/>
</dbReference>
<accession>A0ABX5LJ06</accession>
<gene>
    <name evidence="3" type="ORF">B0H50_1226</name>
</gene>
<dbReference type="PANTHER" id="PTHR34580">
    <property type="match status" value="1"/>
</dbReference>
<dbReference type="Proteomes" id="UP000245523">
    <property type="component" value="Unassembled WGS sequence"/>
</dbReference>
<sequence>MEKKPKSTYDKLKQLKLRLTAPNKPASIPELAEYMSCDMRTIYRHLKTLEKENCGLQKDKTAKKFFIQPTSAWRPPEKILKGLKSAQKILDDMGSTPQGQNVKRAIDFLQGEELPEETSSQAISTDENFIVDLGPFSEFSENVINRTTRINSVLNAIKQRQKLLISYQSAHDGAEKKHKILPLKLILRIDTVYLIAKTEDEEGKISEKGFQFAFRRIKTIQRLNEFFPEQNFDYKKFFESCYGRFNGSSSPKIKLLLEIKSEWLQAYLKESHFNPPIKIKKQKPFTVELSLYDTLDLESWLFSILPDVKILEPASIKEKMKNKLKAANEAL</sequence>
<dbReference type="PANTHER" id="PTHR34580:SF1">
    <property type="entry name" value="PROTEIN PAFC"/>
    <property type="match status" value="1"/>
</dbReference>
<dbReference type="InterPro" id="IPR051534">
    <property type="entry name" value="CBASS_pafABC_assoc_protein"/>
</dbReference>
<dbReference type="Pfam" id="PF25583">
    <property type="entry name" value="WCX"/>
    <property type="match status" value="1"/>
</dbReference>
<dbReference type="PROSITE" id="PS52050">
    <property type="entry name" value="WYL"/>
    <property type="match status" value="1"/>
</dbReference>
<dbReference type="InterPro" id="IPR026881">
    <property type="entry name" value="WYL_dom"/>
</dbReference>
<dbReference type="Pfam" id="PF13280">
    <property type="entry name" value="WYL"/>
    <property type="match status" value="1"/>
</dbReference>
<dbReference type="EMBL" id="QGHD01000022">
    <property type="protein sequence ID" value="PWK94231.1"/>
    <property type="molecule type" value="Genomic_DNA"/>
</dbReference>
<evidence type="ECO:0000313" key="4">
    <source>
        <dbReference type="Proteomes" id="UP000245523"/>
    </source>
</evidence>
<evidence type="ECO:0000313" key="3">
    <source>
        <dbReference type="EMBL" id="PWK94231.1"/>
    </source>
</evidence>
<feature type="domain" description="WCX" evidence="2">
    <location>
        <begin position="283"/>
        <end position="327"/>
    </location>
</feature>
<name>A0ABX5LJ06_9BACT</name>
<evidence type="ECO:0000259" key="2">
    <source>
        <dbReference type="Pfam" id="PF25583"/>
    </source>
</evidence>
<dbReference type="SUPFAM" id="SSF46785">
    <property type="entry name" value="Winged helix' DNA-binding domain"/>
    <property type="match status" value="1"/>
</dbReference>
<dbReference type="InterPro" id="IPR057727">
    <property type="entry name" value="WCX_dom"/>
</dbReference>
<dbReference type="RefSeq" id="WP_106199296.1">
    <property type="nucleotide sequence ID" value="NZ_JAXEIU010000033.1"/>
</dbReference>
<keyword evidence="4" id="KW-1185">Reference proteome</keyword>
<reference evidence="3 4" key="1">
    <citation type="submission" date="2018-05" db="EMBL/GenBank/DDBJ databases">
        <title>Animal gut microbial communities from fecal samples from Wisconsin, USA.</title>
        <authorList>
            <person name="Neumann A."/>
        </authorList>
    </citation>
    <scope>NUCLEOTIDE SEQUENCE [LARGE SCALE GENOMIC DNA]</scope>
    <source>
        <strain evidence="3 4">UWS4</strain>
    </source>
</reference>
<comment type="caution">
    <text evidence="3">The sequence shown here is derived from an EMBL/GenBank/DDBJ whole genome shotgun (WGS) entry which is preliminary data.</text>
</comment>
<proteinExistence type="predicted"/>
<evidence type="ECO:0000259" key="1">
    <source>
        <dbReference type="Pfam" id="PF13280"/>
    </source>
</evidence>
<dbReference type="GO" id="GO:0003677">
    <property type="term" value="F:DNA binding"/>
    <property type="evidence" value="ECO:0007669"/>
    <property type="project" value="UniProtKB-KW"/>
</dbReference>
<feature type="domain" description="WYL" evidence="1">
    <location>
        <begin position="151"/>
        <end position="203"/>
    </location>
</feature>